<accession>A0ABS2PG07</accession>
<dbReference type="EMBL" id="JAFBEC010000011">
    <property type="protein sequence ID" value="MBM7634368.1"/>
    <property type="molecule type" value="Genomic_DNA"/>
</dbReference>
<sequence length="51" mass="6099">MKIFFWIFLGALILLTPLFIYDMVQRQSINISFILMIILCFVFYTRAFKTG</sequence>
<evidence type="ECO:0000313" key="3">
    <source>
        <dbReference type="Proteomes" id="UP000741863"/>
    </source>
</evidence>
<reference evidence="2 3" key="1">
    <citation type="submission" date="2021-01" db="EMBL/GenBank/DDBJ databases">
        <title>Genomic Encyclopedia of Type Strains, Phase IV (KMG-IV): sequencing the most valuable type-strain genomes for metagenomic binning, comparative biology and taxonomic classification.</title>
        <authorList>
            <person name="Goeker M."/>
        </authorList>
    </citation>
    <scope>NUCLEOTIDE SEQUENCE [LARGE SCALE GENOMIC DNA]</scope>
    <source>
        <strain evidence="2 3">DSM 25540</strain>
    </source>
</reference>
<keyword evidence="1" id="KW-0472">Membrane</keyword>
<feature type="transmembrane region" description="Helical" evidence="1">
    <location>
        <begin position="30"/>
        <end position="48"/>
    </location>
</feature>
<evidence type="ECO:0000313" key="2">
    <source>
        <dbReference type="EMBL" id="MBM7634368.1"/>
    </source>
</evidence>
<keyword evidence="3" id="KW-1185">Reference proteome</keyword>
<evidence type="ECO:0000256" key="1">
    <source>
        <dbReference type="SAM" id="Phobius"/>
    </source>
</evidence>
<keyword evidence="1" id="KW-0812">Transmembrane</keyword>
<keyword evidence="1" id="KW-1133">Transmembrane helix</keyword>
<organism evidence="2 3">
    <name type="scientific">Geomicrobium sediminis</name>
    <dbReference type="NCBI Taxonomy" id="1347788"/>
    <lineage>
        <taxon>Bacteria</taxon>
        <taxon>Bacillati</taxon>
        <taxon>Bacillota</taxon>
        <taxon>Bacilli</taxon>
        <taxon>Bacillales</taxon>
        <taxon>Geomicrobium</taxon>
    </lineage>
</organism>
<gene>
    <name evidence="2" type="ORF">JOD17_003470</name>
</gene>
<dbReference type="Proteomes" id="UP000741863">
    <property type="component" value="Unassembled WGS sequence"/>
</dbReference>
<dbReference type="RefSeq" id="WP_204699129.1">
    <property type="nucleotide sequence ID" value="NZ_JAFBEC010000011.1"/>
</dbReference>
<protein>
    <submittedName>
        <fullName evidence="2">Lipopolysaccharide export LptBFGC system permease protein LptF</fullName>
    </submittedName>
</protein>
<proteinExistence type="predicted"/>
<comment type="caution">
    <text evidence="2">The sequence shown here is derived from an EMBL/GenBank/DDBJ whole genome shotgun (WGS) entry which is preliminary data.</text>
</comment>
<name>A0ABS2PG07_9BACL</name>